<protein>
    <recommendedName>
        <fullName evidence="9">60S ribosomal protein L37</fullName>
    </recommendedName>
</protein>
<dbReference type="InterPro" id="IPR011332">
    <property type="entry name" value="Ribosomal_zn-bd"/>
</dbReference>
<name>A0A287B0X4_PIG</name>
<evidence type="ECO:0000313" key="11">
    <source>
        <dbReference type="Proteomes" id="UP000008227"/>
    </source>
</evidence>
<evidence type="ECO:0000256" key="7">
    <source>
        <dbReference type="ARBA" id="ARBA00022980"/>
    </source>
</evidence>
<dbReference type="AlphaFoldDB" id="A0A287B0X4"/>
<dbReference type="InterPro" id="IPR011331">
    <property type="entry name" value="Ribosomal_eL37/eL43"/>
</dbReference>
<evidence type="ECO:0000256" key="5">
    <source>
        <dbReference type="ARBA" id="ARBA00022833"/>
    </source>
</evidence>
<evidence type="ECO:0000256" key="2">
    <source>
        <dbReference type="ARBA" id="ARBA00022723"/>
    </source>
</evidence>
<dbReference type="Proteomes" id="UP000008227">
    <property type="component" value="Chromosome 6"/>
</dbReference>
<keyword evidence="11" id="KW-1185">Reference proteome</keyword>
<dbReference type="STRING" id="9823.ENSSSCP00000049807"/>
<dbReference type="GO" id="GO:0008270">
    <property type="term" value="F:zinc ion binding"/>
    <property type="evidence" value="ECO:0007669"/>
    <property type="project" value="UniProtKB-KW"/>
</dbReference>
<keyword evidence="4" id="KW-0863">Zinc-finger</keyword>
<reference evidence="10" key="4">
    <citation type="submission" date="2025-09" db="UniProtKB">
        <authorList>
            <consortium name="Ensembl"/>
        </authorList>
    </citation>
    <scope>IDENTIFICATION</scope>
</reference>
<reference evidence="10" key="3">
    <citation type="submission" date="2025-08" db="UniProtKB">
        <authorList>
            <consortium name="Ensembl"/>
        </authorList>
    </citation>
    <scope>IDENTIFICATION</scope>
</reference>
<evidence type="ECO:0000256" key="4">
    <source>
        <dbReference type="ARBA" id="ARBA00022771"/>
    </source>
</evidence>
<keyword evidence="7" id="KW-0689">Ribosomal protein</keyword>
<accession>A0A287B0X4</accession>
<dbReference type="GeneTree" id="ENSGT00940000168157"/>
<keyword evidence="6" id="KW-0694">RNA-binding</keyword>
<dbReference type="Pfam" id="PF01907">
    <property type="entry name" value="Ribosomal_L37e"/>
    <property type="match status" value="1"/>
</dbReference>
<dbReference type="SUPFAM" id="SSF57829">
    <property type="entry name" value="Zn-binding ribosomal proteins"/>
    <property type="match status" value="1"/>
</dbReference>
<dbReference type="GO" id="GO:0006412">
    <property type="term" value="P:translation"/>
    <property type="evidence" value="ECO:0007669"/>
    <property type="project" value="InterPro"/>
</dbReference>
<evidence type="ECO:0000256" key="3">
    <source>
        <dbReference type="ARBA" id="ARBA00022730"/>
    </source>
</evidence>
<keyword evidence="5" id="KW-0862">Zinc</keyword>
<keyword evidence="8" id="KW-0687">Ribonucleoprotein</keyword>
<comment type="similarity">
    <text evidence="1">Belongs to the eukaryotic ribosomal protein eL37 family.</text>
</comment>
<evidence type="ECO:0000256" key="9">
    <source>
        <dbReference type="ARBA" id="ARBA00035332"/>
    </source>
</evidence>
<organism evidence="10 11">
    <name type="scientific">Sus scrofa</name>
    <name type="common">Pig</name>
    <dbReference type="NCBI Taxonomy" id="9823"/>
    <lineage>
        <taxon>Eukaryota</taxon>
        <taxon>Metazoa</taxon>
        <taxon>Chordata</taxon>
        <taxon>Craniata</taxon>
        <taxon>Vertebrata</taxon>
        <taxon>Euteleostomi</taxon>
        <taxon>Mammalia</taxon>
        <taxon>Eutheria</taxon>
        <taxon>Laurasiatheria</taxon>
        <taxon>Artiodactyla</taxon>
        <taxon>Suina</taxon>
        <taxon>Suidae</taxon>
        <taxon>Sus</taxon>
    </lineage>
</organism>
<keyword evidence="2" id="KW-0479">Metal-binding</keyword>
<dbReference type="GO" id="GO:0003735">
    <property type="term" value="F:structural constituent of ribosome"/>
    <property type="evidence" value="ECO:0007669"/>
    <property type="project" value="InterPro"/>
</dbReference>
<dbReference type="Bgee" id="ENSSSCG00000033042">
    <property type="expression patterns" value="Expressed in oocyte and 10 other cell types or tissues"/>
</dbReference>
<sequence length="78" mass="8954">VAKGMSLLRRHQNRPHTLCHHCGSKAYYHLQKSTCGKRGYPLYVADSGKDSMRGQHLNPRGQLLRHPVHLKAFNKHTQ</sequence>
<dbReference type="InterPro" id="IPR001569">
    <property type="entry name" value="Ribosomal_eL37"/>
</dbReference>
<dbReference type="InParanoid" id="A0A287B0X4"/>
<reference evidence="11" key="1">
    <citation type="submission" date="2009-11" db="EMBL/GenBank/DDBJ databases">
        <authorList>
            <consortium name="Porcine genome sequencing project"/>
        </authorList>
    </citation>
    <scope>NUCLEOTIDE SEQUENCE [LARGE SCALE GENOMIC DNA]</scope>
    <source>
        <strain evidence="11">Duroc</strain>
    </source>
</reference>
<evidence type="ECO:0000313" key="10">
    <source>
        <dbReference type="Ensembl" id="ENSSSCP00000049807.2"/>
    </source>
</evidence>
<dbReference type="Ensembl" id="ENSSSCT00000049413.2">
    <property type="protein sequence ID" value="ENSSSCP00000049807.2"/>
    <property type="gene ID" value="ENSSSCG00000033042.2"/>
</dbReference>
<dbReference type="GO" id="GO:0019843">
    <property type="term" value="F:rRNA binding"/>
    <property type="evidence" value="ECO:0007669"/>
    <property type="project" value="UniProtKB-KW"/>
</dbReference>
<reference evidence="10" key="2">
    <citation type="journal article" date="2020" name="Gigascience">
        <title>An improved pig reference genome sequence to enable pig genetics and genomics research.</title>
        <authorList>
            <person name="Warr A."/>
            <person name="Affara N."/>
            <person name="Aken B."/>
            <person name="Beiki H."/>
            <person name="Bickhart D.M."/>
            <person name="Billis K."/>
            <person name="Chow W."/>
            <person name="Eory L."/>
            <person name="Finlayson H.A."/>
            <person name="Flicek P."/>
            <person name="Giron C.G."/>
            <person name="Griffin D.K."/>
            <person name="Hall R."/>
            <person name="Hannum G."/>
            <person name="Hourlier T."/>
            <person name="Howe K."/>
            <person name="Hume D.A."/>
            <person name="Izuogu O."/>
            <person name="Kim K."/>
            <person name="Koren S."/>
            <person name="Liu H."/>
            <person name="Manchanda N."/>
            <person name="Martin F.J."/>
            <person name="Nonneman D.J."/>
            <person name="O'Connor R.E."/>
            <person name="Phillippy A.M."/>
            <person name="Rohrer G.A."/>
            <person name="Rosen B.D."/>
            <person name="Rund L.A."/>
            <person name="Sargent C.A."/>
            <person name="Schook L.B."/>
            <person name="Schroeder S.G."/>
            <person name="Schwartz A.S."/>
            <person name="Skinner B.M."/>
            <person name="Talbot R."/>
            <person name="Tseng E."/>
            <person name="Tuggle C.K."/>
            <person name="Watson M."/>
            <person name="Smith T.P.L."/>
            <person name="Archibald A.L."/>
        </authorList>
    </citation>
    <scope>NUCLEOTIDE SEQUENCE [LARGE SCALE GENOMIC DNA]</scope>
    <source>
        <strain evidence="10">Duroc</strain>
    </source>
</reference>
<evidence type="ECO:0000256" key="1">
    <source>
        <dbReference type="ARBA" id="ARBA00009805"/>
    </source>
</evidence>
<keyword evidence="3" id="KW-0699">rRNA-binding</keyword>
<dbReference type="GO" id="GO:0022625">
    <property type="term" value="C:cytosolic large ribosomal subunit"/>
    <property type="evidence" value="ECO:0000318"/>
    <property type="project" value="GO_Central"/>
</dbReference>
<proteinExistence type="inferred from homology"/>
<dbReference type="GO" id="GO:0003723">
    <property type="term" value="F:RNA binding"/>
    <property type="evidence" value="ECO:0000318"/>
    <property type="project" value="GO_Central"/>
</dbReference>
<evidence type="ECO:0000256" key="6">
    <source>
        <dbReference type="ARBA" id="ARBA00022884"/>
    </source>
</evidence>
<dbReference type="Gene3D" id="2.20.25.30">
    <property type="match status" value="1"/>
</dbReference>
<evidence type="ECO:0000256" key="8">
    <source>
        <dbReference type="ARBA" id="ARBA00023274"/>
    </source>
</evidence>